<keyword evidence="2" id="KW-1185">Reference proteome</keyword>
<organism evidence="1 2">
    <name type="scientific">Leptospira gomenensis</name>
    <dbReference type="NCBI Taxonomy" id="2484974"/>
    <lineage>
        <taxon>Bacteria</taxon>
        <taxon>Pseudomonadati</taxon>
        <taxon>Spirochaetota</taxon>
        <taxon>Spirochaetia</taxon>
        <taxon>Leptospirales</taxon>
        <taxon>Leptospiraceae</taxon>
        <taxon>Leptospira</taxon>
    </lineage>
</organism>
<evidence type="ECO:0000313" key="1">
    <source>
        <dbReference type="EMBL" id="TGK31501.1"/>
    </source>
</evidence>
<dbReference type="Proteomes" id="UP000298277">
    <property type="component" value="Unassembled WGS sequence"/>
</dbReference>
<dbReference type="RefSeq" id="WP_135595612.1">
    <property type="nucleotide sequence ID" value="NZ_RQEZ01000039.1"/>
</dbReference>
<protein>
    <submittedName>
        <fullName evidence="1">Uncharacterized protein</fullName>
    </submittedName>
</protein>
<sequence>MRNRFGNPDRFREMGIAMNIELSREQYEALLKSLAITRFLYHSILEEEDPAPDRLDSYDAFEDMEQQVLSYAKSLEVTHLVAYDSEEELHYLTREFEEKTDISDLITEYQDSIFWDELVQRLAARDFMRTYSENEIKSMAIEERIEKEAPFISRYEEVFTESGIDNLELK</sequence>
<evidence type="ECO:0000313" key="2">
    <source>
        <dbReference type="Proteomes" id="UP000298277"/>
    </source>
</evidence>
<name>A0A5F1YGG3_9LEPT</name>
<dbReference type="OrthoDB" id="5638364at2"/>
<reference evidence="1" key="1">
    <citation type="journal article" date="2019" name="PLoS Negl. Trop. Dis.">
        <title>Revisiting the worldwide diversity of Leptospira species in the environment.</title>
        <authorList>
            <person name="Vincent A.T."/>
            <person name="Schiettekatte O."/>
            <person name="Bourhy P."/>
            <person name="Veyrier F.J."/>
            <person name="Picardeau M."/>
        </authorList>
    </citation>
    <scope>NUCLEOTIDE SEQUENCE [LARGE SCALE GENOMIC DNA]</scope>
    <source>
        <strain evidence="1">201800299</strain>
    </source>
</reference>
<proteinExistence type="predicted"/>
<gene>
    <name evidence="1" type="ORF">EHQ17_13895</name>
</gene>
<accession>A0A5F1YGG3</accession>
<dbReference type="EMBL" id="RQFA01000063">
    <property type="protein sequence ID" value="TGK31501.1"/>
    <property type="molecule type" value="Genomic_DNA"/>
</dbReference>
<comment type="caution">
    <text evidence="1">The sequence shown here is derived from an EMBL/GenBank/DDBJ whole genome shotgun (WGS) entry which is preliminary data.</text>
</comment>
<dbReference type="AlphaFoldDB" id="A0A5F1YGG3"/>